<dbReference type="PANTHER" id="PTHR47165:SF4">
    <property type="entry name" value="OS03G0429900 PROTEIN"/>
    <property type="match status" value="1"/>
</dbReference>
<dbReference type="InterPro" id="IPR003871">
    <property type="entry name" value="RFA1B/D_OB_1st"/>
</dbReference>
<evidence type="ECO:0000259" key="1">
    <source>
        <dbReference type="Pfam" id="PF02721"/>
    </source>
</evidence>
<proteinExistence type="predicted"/>
<dbReference type="InterPro" id="IPR012340">
    <property type="entry name" value="NA-bd_OB-fold"/>
</dbReference>
<dbReference type="CDD" id="cd04480">
    <property type="entry name" value="RPA1_DBD_A_like"/>
    <property type="match status" value="1"/>
</dbReference>
<comment type="caution">
    <text evidence="2">The sequence shown here is derived from an EMBL/GenBank/DDBJ whole genome shotgun (WGS) entry which is preliminary data.</text>
</comment>
<sequence>MNSASGLSIGITSERSSVLEVESPLESTVFQIRDELEITLHTMQQINHLQPFCPCLRYSFLLQKLAARKNFVRDINPNKLAWSLVVGVARLYMFSLELVLQDEKGDRIHVTIFKLGLKLFMNRIKEHVVYSMQNFIVKLKNGQVKTTPHKYKLNFYTKTTWAVLPIETFSFNPFKFRSFHELEKNSSTDENLLFDYIGEVVGKDKVKGLITRIGDETRHITLQLKDLEKRKIKCTLFRELVDEVLSHLQQDDRESFIMLKTQPQYSITDEINVGIVPVCTIEKICPKKVVQNKDRCDNSKHVGFKVMPRYKLQVIMTDGSCCLNFLVWNKKAEQMVRKTAEKVKELSLNITYKNINAVEGVYSVTKLSNDKSLMSNYSVANSSCDASYSQMLANILIAKIDEDSNGHAAVSLSKDFAVESNIMVIAPIKLQPREPLLMQLRTPRQK</sequence>
<dbReference type="Pfam" id="PF02721">
    <property type="entry name" value="DUF223"/>
    <property type="match status" value="1"/>
</dbReference>
<dbReference type="SUPFAM" id="SSF50249">
    <property type="entry name" value="Nucleic acid-binding proteins"/>
    <property type="match status" value="3"/>
</dbReference>
<dbReference type="PANTHER" id="PTHR47165">
    <property type="entry name" value="OS03G0429900 PROTEIN"/>
    <property type="match status" value="1"/>
</dbReference>
<accession>A0A445CSV8</accession>
<name>A0A445CSV8_ARAHY</name>
<dbReference type="EMBL" id="SDMP01000006">
    <property type="protein sequence ID" value="RYR53987.1"/>
    <property type="molecule type" value="Genomic_DNA"/>
</dbReference>
<dbReference type="STRING" id="3818.A0A445CSV8"/>
<feature type="domain" description="Replication protein A 70 kDa DNA-binding subunit B/D first OB fold" evidence="1">
    <location>
        <begin position="70"/>
        <end position="160"/>
    </location>
</feature>
<organism evidence="2 3">
    <name type="scientific">Arachis hypogaea</name>
    <name type="common">Peanut</name>
    <dbReference type="NCBI Taxonomy" id="3818"/>
    <lineage>
        <taxon>Eukaryota</taxon>
        <taxon>Viridiplantae</taxon>
        <taxon>Streptophyta</taxon>
        <taxon>Embryophyta</taxon>
        <taxon>Tracheophyta</taxon>
        <taxon>Spermatophyta</taxon>
        <taxon>Magnoliopsida</taxon>
        <taxon>eudicotyledons</taxon>
        <taxon>Gunneridae</taxon>
        <taxon>Pentapetalae</taxon>
        <taxon>rosids</taxon>
        <taxon>fabids</taxon>
        <taxon>Fabales</taxon>
        <taxon>Fabaceae</taxon>
        <taxon>Papilionoideae</taxon>
        <taxon>50 kb inversion clade</taxon>
        <taxon>dalbergioids sensu lato</taxon>
        <taxon>Dalbergieae</taxon>
        <taxon>Pterocarpus clade</taxon>
        <taxon>Arachis</taxon>
    </lineage>
</organism>
<evidence type="ECO:0000313" key="2">
    <source>
        <dbReference type="EMBL" id="RYR53987.1"/>
    </source>
</evidence>
<reference evidence="2 3" key="1">
    <citation type="submission" date="2019-01" db="EMBL/GenBank/DDBJ databases">
        <title>Sequencing of cultivated peanut Arachis hypogaea provides insights into genome evolution and oil improvement.</title>
        <authorList>
            <person name="Chen X."/>
        </authorList>
    </citation>
    <scope>NUCLEOTIDE SEQUENCE [LARGE SCALE GENOMIC DNA]</scope>
    <source>
        <strain evidence="3">cv. Fuhuasheng</strain>
        <tissue evidence="2">Leaves</tissue>
    </source>
</reference>
<dbReference type="AlphaFoldDB" id="A0A445CSV8"/>
<keyword evidence="3" id="KW-1185">Reference proteome</keyword>
<dbReference type="Proteomes" id="UP000289738">
    <property type="component" value="Chromosome A06"/>
</dbReference>
<dbReference type="Gene3D" id="2.40.50.140">
    <property type="entry name" value="Nucleic acid-binding proteins"/>
    <property type="match status" value="2"/>
</dbReference>
<gene>
    <name evidence="2" type="ORF">Ahy_A06g029245</name>
</gene>
<evidence type="ECO:0000313" key="3">
    <source>
        <dbReference type="Proteomes" id="UP000289738"/>
    </source>
</evidence>
<protein>
    <recommendedName>
        <fullName evidence="1">Replication protein A 70 kDa DNA-binding subunit B/D first OB fold domain-containing protein</fullName>
    </recommendedName>
</protein>